<protein>
    <submittedName>
        <fullName evidence="1">Uncharacterized protein</fullName>
    </submittedName>
</protein>
<comment type="caution">
    <text evidence="1">The sequence shown here is derived from an EMBL/GenBank/DDBJ whole genome shotgun (WGS) entry which is preliminary data.</text>
</comment>
<dbReference type="AlphaFoldDB" id="A0A6L8K6S9"/>
<name>A0A6L8K6S9_9BURK</name>
<gene>
    <name evidence="1" type="ORF">GTP46_11235</name>
</gene>
<evidence type="ECO:0000313" key="2">
    <source>
        <dbReference type="Proteomes" id="UP000479335"/>
    </source>
</evidence>
<evidence type="ECO:0000313" key="1">
    <source>
        <dbReference type="EMBL" id="MYM23219.1"/>
    </source>
</evidence>
<proteinExistence type="predicted"/>
<dbReference type="Proteomes" id="UP000479335">
    <property type="component" value="Unassembled WGS sequence"/>
</dbReference>
<accession>A0A6L8K6S9</accession>
<dbReference type="EMBL" id="WWCN01000006">
    <property type="protein sequence ID" value="MYM23219.1"/>
    <property type="molecule type" value="Genomic_DNA"/>
</dbReference>
<sequence length="114" mass="12625">MKSANVFFSRAQGHVEMVLEIDCETVARTSSPESIVMELQIREVRELHIEGKFSTYLPTSEKALTAAAEIPFTEMLSVLRLLAACSYMGEFPSIAQPERRKKPKADGCSPSSTD</sequence>
<keyword evidence="2" id="KW-1185">Reference proteome</keyword>
<dbReference type="RefSeq" id="WP_161006713.1">
    <property type="nucleotide sequence ID" value="NZ_WWCN01000006.1"/>
</dbReference>
<reference evidence="1 2" key="1">
    <citation type="submission" date="2019-12" db="EMBL/GenBank/DDBJ databases">
        <title>Novel species isolated from a subtropical stream in China.</title>
        <authorList>
            <person name="Lu H."/>
        </authorList>
    </citation>
    <scope>NUCLEOTIDE SEQUENCE [LARGE SCALE GENOMIC DNA]</scope>
    <source>
        <strain evidence="1 2">FT135W</strain>
    </source>
</reference>
<organism evidence="1 2">
    <name type="scientific">Duganella flavida</name>
    <dbReference type="NCBI Taxonomy" id="2692175"/>
    <lineage>
        <taxon>Bacteria</taxon>
        <taxon>Pseudomonadati</taxon>
        <taxon>Pseudomonadota</taxon>
        <taxon>Betaproteobacteria</taxon>
        <taxon>Burkholderiales</taxon>
        <taxon>Oxalobacteraceae</taxon>
        <taxon>Telluria group</taxon>
        <taxon>Duganella</taxon>
    </lineage>
</organism>